<accession>A0AA36GS78</accession>
<dbReference type="AlphaFoldDB" id="A0AA36GS78"/>
<protein>
    <submittedName>
        <fullName evidence="2">Uncharacterized protein</fullName>
    </submittedName>
</protein>
<proteinExistence type="predicted"/>
<feature type="region of interest" description="Disordered" evidence="1">
    <location>
        <begin position="562"/>
        <end position="624"/>
    </location>
</feature>
<sequence length="624" mass="70733">MESLHRVGTNMYEFWRGMIEWRSPASGPYLMLVNMVFWSAALYCSELVQLRLLLSIAAGVVSWDILLAPTHERSIAMHILLWPIQSIWRTLSVCGCLYSSQQLKLQQLERACIAAYATVGCLLVNPVWDYYEVNQKIANGAVYCGKKTADAATIVIVRPMLQIYQVLKYIVLLQFVPPVWRAIKSAAARTGTAIKNGYNNVMNGIKKGAIYVVMSIKNGVVRVVAAIRDGFVYVVTTIKNGIIYVATSIKNGVLYVVTSIKNGICWVGRGIKNGVLATVFGIKNGIQATARYIADLCCRMGNWIHMYIIEPTKNGIFAVGRWLRYWFCAYWWPDLKEWMKIRIGQPLQRVFNYFCYGLMYVTCGYWIPPLKSFLGKWLGRCKDFIMAQMRRLGGYLHETVVVPAKNHIRQKFDEFRSWLRQFLHRIAVSIRDSILWPICLLFVDAGRELTLLMYRLLLRPILDYVYGRYKILETGILVNFLGPVCDTIVKNIPEKSPFCDDSDVELEGMLPDEISVDLDQAAGGSESEDSLLELAPPAALLPDVLEEEGDFHSGLAFPAIHNSESSDDEFDLTKPKKEAKRKSRKQRETDDVGVAPEVPVVESETRQRRNGGAQALDDDFELLQ</sequence>
<dbReference type="Proteomes" id="UP001176961">
    <property type="component" value="Unassembled WGS sequence"/>
</dbReference>
<comment type="caution">
    <text evidence="2">The sequence shown here is derived from an EMBL/GenBank/DDBJ whole genome shotgun (WGS) entry which is preliminary data.</text>
</comment>
<gene>
    <name evidence="2" type="ORF">CYNAS_LOCUS9359</name>
</gene>
<keyword evidence="3" id="KW-1185">Reference proteome</keyword>
<dbReference type="Gene3D" id="1.20.120.20">
    <property type="entry name" value="Apolipoprotein"/>
    <property type="match status" value="1"/>
</dbReference>
<evidence type="ECO:0000313" key="2">
    <source>
        <dbReference type="EMBL" id="CAJ0597376.1"/>
    </source>
</evidence>
<name>A0AA36GS78_CYLNA</name>
<evidence type="ECO:0000313" key="3">
    <source>
        <dbReference type="Proteomes" id="UP001176961"/>
    </source>
</evidence>
<dbReference type="EMBL" id="CATQJL010000223">
    <property type="protein sequence ID" value="CAJ0597376.1"/>
    <property type="molecule type" value="Genomic_DNA"/>
</dbReference>
<reference evidence="2" key="1">
    <citation type="submission" date="2023-07" db="EMBL/GenBank/DDBJ databases">
        <authorList>
            <consortium name="CYATHOMIX"/>
        </authorList>
    </citation>
    <scope>NUCLEOTIDE SEQUENCE</scope>
    <source>
        <strain evidence="2">N/A</strain>
    </source>
</reference>
<organism evidence="2 3">
    <name type="scientific">Cylicocyclus nassatus</name>
    <name type="common">Nematode worm</name>
    <dbReference type="NCBI Taxonomy" id="53992"/>
    <lineage>
        <taxon>Eukaryota</taxon>
        <taxon>Metazoa</taxon>
        <taxon>Ecdysozoa</taxon>
        <taxon>Nematoda</taxon>
        <taxon>Chromadorea</taxon>
        <taxon>Rhabditida</taxon>
        <taxon>Rhabditina</taxon>
        <taxon>Rhabditomorpha</taxon>
        <taxon>Strongyloidea</taxon>
        <taxon>Strongylidae</taxon>
        <taxon>Cylicocyclus</taxon>
    </lineage>
</organism>
<evidence type="ECO:0000256" key="1">
    <source>
        <dbReference type="SAM" id="MobiDB-lite"/>
    </source>
</evidence>